<dbReference type="CDD" id="cd02573">
    <property type="entry name" value="PseudoU_synth_EcTruB"/>
    <property type="match status" value="1"/>
</dbReference>
<feature type="active site" description="Nucleophile" evidence="5">
    <location>
        <position position="48"/>
    </location>
</feature>
<sequence>MNKPKIQRRDVHGIVLLDKPQGYSSNQALQRVKYLFRARKAGHTGSLDPLATGLLPLCFGEATKVSGFLLDADKHYRTRCRLGQTTDTADAEGQVLATRPVPALDEALIEAALAPFRGPIHQVPPMYSALKHQGQRLYELARKGEEVERKARDVTIHALSCLGFTADTLELDVHCSKGTYIRTLVEDIGERLGCGAHVIELRRLGLGPFEAPAMVTLEEIEARAEQGEAALDALLAPIDSALTQWPAVRLDRDSAYYLRQGQAVFVPGAPTRGMVRVYGPGETFLAMGEILDDGRVAPRRLMMMGQA</sequence>
<keyword evidence="10" id="KW-1185">Reference proteome</keyword>
<feature type="domain" description="tRNA pseudouridine synthase II TruB subfamily 1 C-terminal" evidence="7">
    <location>
        <begin position="246"/>
        <end position="302"/>
    </location>
</feature>
<dbReference type="Gene3D" id="2.30.130.10">
    <property type="entry name" value="PUA domain"/>
    <property type="match status" value="1"/>
</dbReference>
<dbReference type="STRING" id="396588.Tgr7_1005"/>
<organism evidence="9 10">
    <name type="scientific">Thioalkalivibrio sulfidiphilus (strain HL-EbGR7)</name>
    <dbReference type="NCBI Taxonomy" id="396588"/>
    <lineage>
        <taxon>Bacteria</taxon>
        <taxon>Pseudomonadati</taxon>
        <taxon>Pseudomonadota</taxon>
        <taxon>Gammaproteobacteria</taxon>
        <taxon>Chromatiales</taxon>
        <taxon>Ectothiorhodospiraceae</taxon>
        <taxon>Thioalkalivibrio</taxon>
    </lineage>
</organism>
<comment type="similarity">
    <text evidence="2 5">Belongs to the pseudouridine synthase TruB family. Type 1 subfamily.</text>
</comment>
<evidence type="ECO:0000259" key="7">
    <source>
        <dbReference type="Pfam" id="PF09157"/>
    </source>
</evidence>
<comment type="catalytic activity">
    <reaction evidence="1 5">
        <text>uridine(55) in tRNA = pseudouridine(55) in tRNA</text>
        <dbReference type="Rhea" id="RHEA:42532"/>
        <dbReference type="Rhea" id="RHEA-COMP:10101"/>
        <dbReference type="Rhea" id="RHEA-COMP:10102"/>
        <dbReference type="ChEBI" id="CHEBI:65314"/>
        <dbReference type="ChEBI" id="CHEBI:65315"/>
        <dbReference type="EC" id="5.4.99.25"/>
    </reaction>
</comment>
<dbReference type="SUPFAM" id="SSF55120">
    <property type="entry name" value="Pseudouridine synthase"/>
    <property type="match status" value="1"/>
</dbReference>
<dbReference type="EMBL" id="CP001339">
    <property type="protein sequence ID" value="ACL72093.1"/>
    <property type="molecule type" value="Genomic_DNA"/>
</dbReference>
<reference evidence="9 10" key="1">
    <citation type="journal article" date="2011" name="Stand. Genomic Sci.">
        <title>Complete genome sequence of 'Thioalkalivibrio sulfidophilus' HL-EbGr7.</title>
        <authorList>
            <person name="Muyzer G."/>
            <person name="Sorokin D.Y."/>
            <person name="Mavromatis K."/>
            <person name="Lapidus A."/>
            <person name="Clum A."/>
            <person name="Ivanova N."/>
            <person name="Pati A."/>
            <person name="d'Haeseleer P."/>
            <person name="Woyke T."/>
            <person name="Kyrpides N.C."/>
        </authorList>
    </citation>
    <scope>NUCLEOTIDE SEQUENCE [LARGE SCALE GENOMIC DNA]</scope>
    <source>
        <strain evidence="9 10">HL-EbGR7</strain>
    </source>
</reference>
<dbReference type="GO" id="GO:0003723">
    <property type="term" value="F:RNA binding"/>
    <property type="evidence" value="ECO:0007669"/>
    <property type="project" value="InterPro"/>
</dbReference>
<dbReference type="InterPro" id="IPR002501">
    <property type="entry name" value="PsdUridine_synth_N"/>
</dbReference>
<proteinExistence type="inferred from homology"/>
<dbReference type="CDD" id="cd21152">
    <property type="entry name" value="PUA_TruB_bacterial"/>
    <property type="match status" value="1"/>
</dbReference>
<evidence type="ECO:0000259" key="6">
    <source>
        <dbReference type="Pfam" id="PF01509"/>
    </source>
</evidence>
<name>B8GP04_THISH</name>
<dbReference type="Pfam" id="PF16198">
    <property type="entry name" value="TruB_C_2"/>
    <property type="match status" value="1"/>
</dbReference>
<dbReference type="Proteomes" id="UP000002383">
    <property type="component" value="Chromosome"/>
</dbReference>
<evidence type="ECO:0000259" key="8">
    <source>
        <dbReference type="Pfam" id="PF16198"/>
    </source>
</evidence>
<dbReference type="GO" id="GO:1990481">
    <property type="term" value="P:mRNA pseudouridine synthesis"/>
    <property type="evidence" value="ECO:0007669"/>
    <property type="project" value="TreeGrafter"/>
</dbReference>
<keyword evidence="3 5" id="KW-0819">tRNA processing</keyword>
<dbReference type="FunFam" id="3.30.2350.10:FF:000011">
    <property type="entry name" value="tRNA pseudouridine synthase B"/>
    <property type="match status" value="1"/>
</dbReference>
<gene>
    <name evidence="5" type="primary">truB</name>
    <name evidence="9" type="ordered locus">Tgr7_1005</name>
</gene>
<dbReference type="RefSeq" id="WP_012637577.1">
    <property type="nucleotide sequence ID" value="NC_011901.1"/>
</dbReference>
<dbReference type="PANTHER" id="PTHR13767">
    <property type="entry name" value="TRNA-PSEUDOURIDINE SYNTHASE"/>
    <property type="match status" value="1"/>
</dbReference>
<dbReference type="Pfam" id="PF01509">
    <property type="entry name" value="TruB_N"/>
    <property type="match status" value="1"/>
</dbReference>
<dbReference type="Pfam" id="PF09157">
    <property type="entry name" value="TruB-C_2"/>
    <property type="match status" value="1"/>
</dbReference>
<dbReference type="GO" id="GO:0031119">
    <property type="term" value="P:tRNA pseudouridine synthesis"/>
    <property type="evidence" value="ECO:0007669"/>
    <property type="project" value="UniProtKB-UniRule"/>
</dbReference>
<dbReference type="AlphaFoldDB" id="B8GP04"/>
<dbReference type="FunFam" id="2.30.130.10:FF:000012">
    <property type="entry name" value="tRNA pseudouridine synthase B"/>
    <property type="match status" value="1"/>
</dbReference>
<dbReference type="InterPro" id="IPR036974">
    <property type="entry name" value="PUA_sf"/>
</dbReference>
<dbReference type="OrthoDB" id="9802309at2"/>
<evidence type="ECO:0000256" key="2">
    <source>
        <dbReference type="ARBA" id="ARBA00005642"/>
    </source>
</evidence>
<evidence type="ECO:0000256" key="3">
    <source>
        <dbReference type="ARBA" id="ARBA00022694"/>
    </source>
</evidence>
<dbReference type="EC" id="5.4.99.25" evidence="5"/>
<accession>B8GP04</accession>
<dbReference type="InterPro" id="IPR020103">
    <property type="entry name" value="PsdUridine_synth_cat_dom_sf"/>
</dbReference>
<dbReference type="eggNOG" id="COG0130">
    <property type="taxonomic scope" value="Bacteria"/>
</dbReference>
<feature type="domain" description="Pseudouridine synthase II N-terminal" evidence="6">
    <location>
        <begin position="34"/>
        <end position="181"/>
    </location>
</feature>
<dbReference type="Gene3D" id="3.30.2350.10">
    <property type="entry name" value="Pseudouridine synthase"/>
    <property type="match status" value="1"/>
</dbReference>
<dbReference type="InterPro" id="IPR032819">
    <property type="entry name" value="TruB_C"/>
</dbReference>
<evidence type="ECO:0000256" key="4">
    <source>
        <dbReference type="ARBA" id="ARBA00023235"/>
    </source>
</evidence>
<comment type="function">
    <text evidence="5">Responsible for synthesis of pseudouridine from uracil-55 in the psi GC loop of transfer RNAs.</text>
</comment>
<dbReference type="InterPro" id="IPR015240">
    <property type="entry name" value="tRNA_sdUridine_synth_fam1_C"/>
</dbReference>
<dbReference type="HAMAP" id="MF_01080">
    <property type="entry name" value="TruB_bact"/>
    <property type="match status" value="1"/>
</dbReference>
<keyword evidence="4 5" id="KW-0413">Isomerase</keyword>
<dbReference type="PANTHER" id="PTHR13767:SF2">
    <property type="entry name" value="PSEUDOURIDYLATE SYNTHASE TRUB1"/>
    <property type="match status" value="1"/>
</dbReference>
<dbReference type="HOGENOM" id="CLU_032087_0_3_6"/>
<dbReference type="SUPFAM" id="SSF88697">
    <property type="entry name" value="PUA domain-like"/>
    <property type="match status" value="1"/>
</dbReference>
<dbReference type="NCBIfam" id="TIGR00431">
    <property type="entry name" value="TruB"/>
    <property type="match status" value="1"/>
</dbReference>
<evidence type="ECO:0000256" key="5">
    <source>
        <dbReference type="HAMAP-Rule" id="MF_01080"/>
    </source>
</evidence>
<protein>
    <recommendedName>
        <fullName evidence="5">tRNA pseudouridine synthase B</fullName>
        <ecNumber evidence="5">5.4.99.25</ecNumber>
    </recommendedName>
    <alternativeName>
        <fullName evidence="5">tRNA pseudouridine(55) synthase</fullName>
        <shortName evidence="5">Psi55 synthase</shortName>
    </alternativeName>
    <alternativeName>
        <fullName evidence="5">tRNA pseudouridylate synthase</fullName>
    </alternativeName>
    <alternativeName>
        <fullName evidence="5">tRNA-uridine isomerase</fullName>
    </alternativeName>
</protein>
<feature type="domain" description="tRNA pseudouridylate synthase B C-terminal" evidence="8">
    <location>
        <begin position="182"/>
        <end position="242"/>
    </location>
</feature>
<evidence type="ECO:0000313" key="10">
    <source>
        <dbReference type="Proteomes" id="UP000002383"/>
    </source>
</evidence>
<evidence type="ECO:0000313" key="9">
    <source>
        <dbReference type="EMBL" id="ACL72093.1"/>
    </source>
</evidence>
<dbReference type="InterPro" id="IPR014780">
    <property type="entry name" value="tRNA_psdUridine_synth_TruB"/>
</dbReference>
<dbReference type="GO" id="GO:0160148">
    <property type="term" value="F:tRNA pseudouridine(55) synthase activity"/>
    <property type="evidence" value="ECO:0007669"/>
    <property type="project" value="UniProtKB-EC"/>
</dbReference>
<dbReference type="KEGG" id="tgr:Tgr7_1005"/>
<dbReference type="InterPro" id="IPR015947">
    <property type="entry name" value="PUA-like_sf"/>
</dbReference>
<evidence type="ECO:0000256" key="1">
    <source>
        <dbReference type="ARBA" id="ARBA00000385"/>
    </source>
</evidence>